<evidence type="ECO:0000313" key="8">
    <source>
        <dbReference type="EMBL" id="QJD88380.1"/>
    </source>
</evidence>
<dbReference type="GO" id="GO:0006313">
    <property type="term" value="P:DNA transposition"/>
    <property type="evidence" value="ECO:0007669"/>
    <property type="project" value="InterPro"/>
</dbReference>
<dbReference type="KEGG" id="cheb:HH215_24565"/>
<dbReference type="NCBIfam" id="NF033542">
    <property type="entry name" value="transpos_IS110"/>
    <property type="match status" value="1"/>
</dbReference>
<dbReference type="KEGG" id="cheb:HH215_28195"/>
<dbReference type="EMBL" id="CP051680">
    <property type="protein sequence ID" value="QJD88380.1"/>
    <property type="molecule type" value="Genomic_DNA"/>
</dbReference>
<keyword evidence="1" id="KW-0175">Coiled coil</keyword>
<evidence type="ECO:0000313" key="6">
    <source>
        <dbReference type="EMBL" id="QJD88326.1"/>
    </source>
</evidence>
<reference evidence="4 9" key="1">
    <citation type="submission" date="2020-04" db="EMBL/GenBank/DDBJ databases">
        <title>Genome sequencing of novel species.</title>
        <authorList>
            <person name="Heo J."/>
            <person name="Kim S.-J."/>
            <person name="Kim J.-S."/>
            <person name="Hong S.-B."/>
            <person name="Kwon S.-W."/>
        </authorList>
    </citation>
    <scope>NUCLEOTIDE SEQUENCE [LARGE SCALE GENOMIC DNA]</scope>
    <source>
        <strain evidence="4 9">MFER-1</strain>
    </source>
</reference>
<dbReference type="InterPro" id="IPR003346">
    <property type="entry name" value="Transposase_20"/>
</dbReference>
<dbReference type="EMBL" id="CP051680">
    <property type="protein sequence ID" value="QJD88332.1"/>
    <property type="molecule type" value="Genomic_DNA"/>
</dbReference>
<dbReference type="EMBL" id="CP051680">
    <property type="protein sequence ID" value="QJD87953.1"/>
    <property type="molecule type" value="Genomic_DNA"/>
</dbReference>
<dbReference type="EMBL" id="CP051680">
    <property type="protein sequence ID" value="QJD88326.1"/>
    <property type="molecule type" value="Genomic_DNA"/>
</dbReference>
<feature type="domain" description="Transposase IS116/IS110/IS902 C-terminal" evidence="3">
    <location>
        <begin position="296"/>
        <end position="377"/>
    </location>
</feature>
<evidence type="ECO:0000313" key="5">
    <source>
        <dbReference type="EMBL" id="QJD87993.1"/>
    </source>
</evidence>
<dbReference type="GO" id="GO:0004803">
    <property type="term" value="F:transposase activity"/>
    <property type="evidence" value="ECO:0007669"/>
    <property type="project" value="InterPro"/>
</dbReference>
<dbReference type="PANTHER" id="PTHR33055:SF13">
    <property type="entry name" value="TRANSPOSASE"/>
    <property type="match status" value="1"/>
</dbReference>
<dbReference type="GO" id="GO:0003677">
    <property type="term" value="F:DNA binding"/>
    <property type="evidence" value="ECO:0007669"/>
    <property type="project" value="InterPro"/>
</dbReference>
<feature type="coiled-coil region" evidence="1">
    <location>
        <begin position="271"/>
        <end position="298"/>
    </location>
</feature>
<evidence type="ECO:0000313" key="7">
    <source>
        <dbReference type="EMBL" id="QJD88332.1"/>
    </source>
</evidence>
<accession>A0A7Z2ZQ23</accession>
<dbReference type="InterPro" id="IPR002525">
    <property type="entry name" value="Transp_IS110-like_N"/>
</dbReference>
<keyword evidence="9" id="KW-1185">Reference proteome</keyword>
<dbReference type="Pfam" id="PF02371">
    <property type="entry name" value="Transposase_20"/>
    <property type="match status" value="1"/>
</dbReference>
<gene>
    <name evidence="4" type="ORF">HH215_03085</name>
    <name evidence="5" type="ORF">HH215_05295</name>
    <name evidence="6" type="ORF">HH215_24565</name>
    <name evidence="7" type="ORF">HH215_24910</name>
    <name evidence="8" type="ORF">HH215_28195</name>
</gene>
<evidence type="ECO:0000259" key="2">
    <source>
        <dbReference type="Pfam" id="PF01548"/>
    </source>
</evidence>
<proteinExistence type="predicted"/>
<protein>
    <submittedName>
        <fullName evidence="4">IS110 family transposase</fullName>
    </submittedName>
</protein>
<dbReference type="Pfam" id="PF01548">
    <property type="entry name" value="DEDD_Tnp_IS110"/>
    <property type="match status" value="1"/>
</dbReference>
<dbReference type="PANTHER" id="PTHR33055">
    <property type="entry name" value="TRANSPOSASE FOR INSERTION SEQUENCE ELEMENT IS1111A"/>
    <property type="match status" value="1"/>
</dbReference>
<dbReference type="AlphaFoldDB" id="A0A7Z2ZQ23"/>
<evidence type="ECO:0000313" key="9">
    <source>
        <dbReference type="Proteomes" id="UP000502248"/>
    </source>
</evidence>
<dbReference type="KEGG" id="cheb:HH215_24910"/>
<evidence type="ECO:0000313" key="4">
    <source>
        <dbReference type="EMBL" id="QJD87953.1"/>
    </source>
</evidence>
<dbReference type="Proteomes" id="UP000502248">
    <property type="component" value="Chromosome"/>
</dbReference>
<feature type="domain" description="Transposase IS110-like N-terminal" evidence="2">
    <location>
        <begin position="23"/>
        <end position="184"/>
    </location>
</feature>
<organism evidence="4 9">
    <name type="scientific">Cohnella herbarum</name>
    <dbReference type="NCBI Taxonomy" id="2728023"/>
    <lineage>
        <taxon>Bacteria</taxon>
        <taxon>Bacillati</taxon>
        <taxon>Bacillota</taxon>
        <taxon>Bacilli</taxon>
        <taxon>Bacillales</taxon>
        <taxon>Paenibacillaceae</taxon>
        <taxon>Cohnella</taxon>
    </lineage>
</organism>
<evidence type="ECO:0000259" key="3">
    <source>
        <dbReference type="Pfam" id="PF02371"/>
    </source>
</evidence>
<dbReference type="KEGG" id="cheb:HH215_03085"/>
<sequence>MKSTRNDATNQRIERITSHHAIVGIDIAKDVHAAQVTDFRGRTLTPRHVSFTNTEAGFQKLLHWMQEAGAKHGKTSFLVGMEPTGHYWHNLADWLLKQGIEVVLVNPVTTHRNKENRDNSPSKNDPKDALVIADVVSRGYYTNYAPQEPVFDGIKAAMSAREYWVGQSIALGNRIVRWIDLYFPEFRSVFLEWDGVRSLATLKAFPLPVDLQQLNADEVMEGWRSQGMRRVAGASGKAKAVELLNAAAHSVGKSNTNDAARHDIFRLLHVYKETQLILEEMQREIEALLEQVPVVQQLRSLHGLGTITIASLLGCAGGLHHYAHGRQLLRRAGLNLAERTSGKHKGQIKLSKRGDSMLRKYLYLGMLSLVRQNSDFKHWHARNQLKGMSKMYSIFKLIGKLARILIGMIQRGEMYSSGSQDTLVA</sequence>
<name>A0A7Z2ZQ23_9BACL</name>
<dbReference type="EMBL" id="CP051680">
    <property type="protein sequence ID" value="QJD87993.1"/>
    <property type="molecule type" value="Genomic_DNA"/>
</dbReference>
<dbReference type="KEGG" id="cheb:HH215_05295"/>
<evidence type="ECO:0000256" key="1">
    <source>
        <dbReference type="SAM" id="Coils"/>
    </source>
</evidence>
<dbReference type="InterPro" id="IPR047650">
    <property type="entry name" value="Transpos_IS110"/>
</dbReference>